<sequence>MKLHATRTRLVVGAATAALAATAFLAGCSDSGSDDDATPTGTSAEVTSGTDEEASGKVEVIDQTHLLLATAQDTLEARGLTVETVDSTGQGRTVDDPTLWVVVAQDPLSGEVDAGTVVTLDVRRTDDPAS</sequence>
<reference evidence="4 5" key="1">
    <citation type="submission" date="2018-11" db="EMBL/GenBank/DDBJ databases">
        <title>Draft genome sequence of Cellulomonas takizawaensis strain TKZ-21.</title>
        <authorList>
            <person name="Yamamura H."/>
            <person name="Hayashi T."/>
            <person name="Hamada M."/>
            <person name="Serisawa Y."/>
            <person name="Matsuyama K."/>
            <person name="Nakagawa Y."/>
            <person name="Otoguro M."/>
            <person name="Yanagida F."/>
            <person name="Hayakawa M."/>
        </authorList>
    </citation>
    <scope>NUCLEOTIDE SEQUENCE [LARGE SCALE GENOMIC DNA]</scope>
    <source>
        <strain evidence="4 5">TKZ-21</strain>
    </source>
</reference>
<dbReference type="InterPro" id="IPR005543">
    <property type="entry name" value="PASTA_dom"/>
</dbReference>
<dbReference type="Pfam" id="PF03793">
    <property type="entry name" value="PASTA"/>
    <property type="match status" value="1"/>
</dbReference>
<dbReference type="EMBL" id="BHYL01000189">
    <property type="protein sequence ID" value="GCD20730.1"/>
    <property type="molecule type" value="Genomic_DNA"/>
</dbReference>
<dbReference type="OrthoDB" id="4829750at2"/>
<evidence type="ECO:0000256" key="1">
    <source>
        <dbReference type="SAM" id="MobiDB-lite"/>
    </source>
</evidence>
<evidence type="ECO:0000256" key="2">
    <source>
        <dbReference type="SAM" id="SignalP"/>
    </source>
</evidence>
<dbReference type="RefSeq" id="WP_124343238.1">
    <property type="nucleotide sequence ID" value="NZ_BHYL01000189.1"/>
</dbReference>
<name>A0A401V1E5_9CELL</name>
<keyword evidence="2" id="KW-0732">Signal</keyword>
<evidence type="ECO:0000313" key="5">
    <source>
        <dbReference type="Proteomes" id="UP000288246"/>
    </source>
</evidence>
<feature type="chain" id="PRO_5019546595" description="PASTA domain-containing protein" evidence="2">
    <location>
        <begin position="21"/>
        <end position="130"/>
    </location>
</feature>
<dbReference type="Proteomes" id="UP000288246">
    <property type="component" value="Unassembled WGS sequence"/>
</dbReference>
<dbReference type="Gene3D" id="3.30.10.20">
    <property type="match status" value="1"/>
</dbReference>
<evidence type="ECO:0000259" key="3">
    <source>
        <dbReference type="Pfam" id="PF03793"/>
    </source>
</evidence>
<evidence type="ECO:0000313" key="4">
    <source>
        <dbReference type="EMBL" id="GCD20730.1"/>
    </source>
</evidence>
<feature type="compositionally biased region" description="Polar residues" evidence="1">
    <location>
        <begin position="39"/>
        <end position="49"/>
    </location>
</feature>
<gene>
    <name evidence="4" type="ORF">CTKZ_22920</name>
</gene>
<keyword evidence="5" id="KW-1185">Reference proteome</keyword>
<proteinExistence type="predicted"/>
<feature type="signal peptide" evidence="2">
    <location>
        <begin position="1"/>
        <end position="20"/>
    </location>
</feature>
<comment type="caution">
    <text evidence="4">The sequence shown here is derived from an EMBL/GenBank/DDBJ whole genome shotgun (WGS) entry which is preliminary data.</text>
</comment>
<feature type="region of interest" description="Disordered" evidence="1">
    <location>
        <begin position="29"/>
        <end position="57"/>
    </location>
</feature>
<accession>A0A401V1E5</accession>
<feature type="domain" description="PASTA" evidence="3">
    <location>
        <begin position="64"/>
        <end position="122"/>
    </location>
</feature>
<dbReference type="AlphaFoldDB" id="A0A401V1E5"/>
<protein>
    <recommendedName>
        <fullName evidence="3">PASTA domain-containing protein</fullName>
    </recommendedName>
</protein>
<organism evidence="4 5">
    <name type="scientific">Cellulomonas algicola</name>
    <dbReference type="NCBI Taxonomy" id="2071633"/>
    <lineage>
        <taxon>Bacteria</taxon>
        <taxon>Bacillati</taxon>
        <taxon>Actinomycetota</taxon>
        <taxon>Actinomycetes</taxon>
        <taxon>Micrococcales</taxon>
        <taxon>Cellulomonadaceae</taxon>
        <taxon>Cellulomonas</taxon>
    </lineage>
</organism>
<dbReference type="PROSITE" id="PS51257">
    <property type="entry name" value="PROKAR_LIPOPROTEIN"/>
    <property type="match status" value="1"/>
</dbReference>